<dbReference type="InterPro" id="IPR027417">
    <property type="entry name" value="P-loop_NTPase"/>
</dbReference>
<accession>A0A285P8T9</accession>
<gene>
    <name evidence="2" type="ORF">SAMN06269185_3266</name>
</gene>
<protein>
    <recommendedName>
        <fullName evidence="4">Terminase-like family protein</fullName>
    </recommendedName>
</protein>
<dbReference type="OrthoDB" id="205871at2157"/>
<dbReference type="Gene3D" id="3.30.420.240">
    <property type="match status" value="1"/>
</dbReference>
<evidence type="ECO:0000313" key="3">
    <source>
        <dbReference type="Proteomes" id="UP000219453"/>
    </source>
</evidence>
<proteinExistence type="predicted"/>
<dbReference type="Gene3D" id="3.40.50.300">
    <property type="entry name" value="P-loop containing nucleotide triphosphate hydrolases"/>
    <property type="match status" value="1"/>
</dbReference>
<dbReference type="Proteomes" id="UP000219453">
    <property type="component" value="Unassembled WGS sequence"/>
</dbReference>
<dbReference type="EMBL" id="OBEJ01000009">
    <property type="protein sequence ID" value="SNZ18155.1"/>
    <property type="molecule type" value="Genomic_DNA"/>
</dbReference>
<feature type="region of interest" description="Disordered" evidence="1">
    <location>
        <begin position="379"/>
        <end position="403"/>
    </location>
</feature>
<name>A0A285P8T9_NATPI</name>
<feature type="compositionally biased region" description="Basic and acidic residues" evidence="1">
    <location>
        <begin position="379"/>
        <end position="388"/>
    </location>
</feature>
<evidence type="ECO:0008006" key="4">
    <source>
        <dbReference type="Google" id="ProtNLM"/>
    </source>
</evidence>
<sequence>MSTTTSSDAGVDVDTIREVMAQYAPSTGPDRYARFIEDLLDLERTFVQDHILAALHEHEQVVVSAANGVGKSYIAAAGGVAGLHCNPDTIVNVTAGTSGTLKTNIWKPARSLYRDSPLPEMFGGRTMDGDREIRTGLDDEWFFECVSPRYPDDLQGPHNDHVIYIVEEADKPGVTADHIESVRSTATDADDRVLVISNPPDGSGNIVHQLIENDEWHHLQFPTWECHNVRIDRGLDQGEEIGGLATTHKLRKDWREYHDEEWPGLEQAIRWSDPWLGADPENRSAVLPENLNELPNDEFREDLHSLWYRRRCGIVPPGGASVLRPIEPGDVRSAYDRKPGQVRETPQAVGIDVARTTDSTVMIGLHDLELRVHYAEQGDNHEQQKPEVVDGTASTPGLSEWPNPDVAVDKGYAPGFHDYVNDRCPNVTGFQNGTKPVAMTRWKDKWAEALHHFGEFLEQGGSIANSELRKEALAAARVIQYEERTLDSRGKNGAEVYQATSKDAIKEELGHSPDYLDAALMALWVDRVDFEEEKPSPTW</sequence>
<keyword evidence="3" id="KW-1185">Reference proteome</keyword>
<dbReference type="RefSeq" id="WP_097010143.1">
    <property type="nucleotide sequence ID" value="NZ_OBEJ01000009.1"/>
</dbReference>
<evidence type="ECO:0000256" key="1">
    <source>
        <dbReference type="SAM" id="MobiDB-lite"/>
    </source>
</evidence>
<reference evidence="3" key="1">
    <citation type="submission" date="2017-09" db="EMBL/GenBank/DDBJ databases">
        <authorList>
            <person name="Varghese N."/>
            <person name="Submissions S."/>
        </authorList>
    </citation>
    <scope>NUCLEOTIDE SEQUENCE [LARGE SCALE GENOMIC DNA]</scope>
    <source>
        <strain evidence="3">DSM 27208</strain>
    </source>
</reference>
<dbReference type="AlphaFoldDB" id="A0A285P8T9"/>
<evidence type="ECO:0000313" key="2">
    <source>
        <dbReference type="EMBL" id="SNZ18155.1"/>
    </source>
</evidence>
<organism evidence="2 3">
    <name type="scientific">Natronoarchaeum philippinense</name>
    <dbReference type="NCBI Taxonomy" id="558529"/>
    <lineage>
        <taxon>Archaea</taxon>
        <taxon>Methanobacteriati</taxon>
        <taxon>Methanobacteriota</taxon>
        <taxon>Stenosarchaea group</taxon>
        <taxon>Halobacteria</taxon>
        <taxon>Halobacteriales</taxon>
        <taxon>Natronoarchaeaceae</taxon>
    </lineage>
</organism>